<dbReference type="VEuPathDB" id="TrichDB:TRFO_02077"/>
<sequence length="508" mass="58148">MSSKPASPSGFNVSSLKEIDNNFSSNLNAAQKLLKASDTVKFFNIVLSHFENNLNPETGDQILQTIRILLRREKILDKVAENSNVLLNLPFDQEKYTDRIYDIIFDIFQLEPALFTQELAKKDKFGKCVHYNPRKCLALIGQVAKRYVDNDETIENPWPFLDLLLKQSAAFAVPELIPSYLSVVVYLNQNSDEYREARLEDSWKKTVNLLNKCETFLLRPIYTSLCYLRDEFTKLKLSPELPIEQIINHLSVREAQGPALALLVESASKKPTEIADEKLLSKLISKLLAVAEEDKNMKATIVLMNLASDKHIAKLIFGNGNWLLKKLPEQVDTLRLFLVIFNHPELRPTCADHQNFIDFLKVVVEELGSSGAVTIVCTIIRRIPLNKDIIEEMNKKGFIRSFIENAKATNDDTKVSYHSLLLFLNTLAEQTYLDIFLEIVNSVVDTIMNDKNLCEIASYVAVTFVKYPQLRDRMLALKLDVFFRNIKDEKKLKRLLKNAERFLKAVAK</sequence>
<protein>
    <submittedName>
        <fullName evidence="1">Uncharacterized protein</fullName>
    </submittedName>
</protein>
<dbReference type="EMBL" id="MLAK01001148">
    <property type="protein sequence ID" value="OHS96940.1"/>
    <property type="molecule type" value="Genomic_DNA"/>
</dbReference>
<gene>
    <name evidence="1" type="ORF">TRFO_02077</name>
</gene>
<name>A0A1J4JIB7_9EUKA</name>
<evidence type="ECO:0000313" key="1">
    <source>
        <dbReference type="EMBL" id="OHS96940.1"/>
    </source>
</evidence>
<proteinExistence type="predicted"/>
<accession>A0A1J4JIB7</accession>
<organism evidence="1 2">
    <name type="scientific">Tritrichomonas foetus</name>
    <dbReference type="NCBI Taxonomy" id="1144522"/>
    <lineage>
        <taxon>Eukaryota</taxon>
        <taxon>Metamonada</taxon>
        <taxon>Parabasalia</taxon>
        <taxon>Tritrichomonadida</taxon>
        <taxon>Tritrichomonadidae</taxon>
        <taxon>Tritrichomonas</taxon>
    </lineage>
</organism>
<comment type="caution">
    <text evidence="1">The sequence shown here is derived from an EMBL/GenBank/DDBJ whole genome shotgun (WGS) entry which is preliminary data.</text>
</comment>
<dbReference type="GeneID" id="94825180"/>
<evidence type="ECO:0000313" key="2">
    <source>
        <dbReference type="Proteomes" id="UP000179807"/>
    </source>
</evidence>
<dbReference type="RefSeq" id="XP_068350077.1">
    <property type="nucleotide sequence ID" value="XM_068490476.1"/>
</dbReference>
<dbReference type="Proteomes" id="UP000179807">
    <property type="component" value="Unassembled WGS sequence"/>
</dbReference>
<keyword evidence="2" id="KW-1185">Reference proteome</keyword>
<reference evidence="1" key="1">
    <citation type="submission" date="2016-10" db="EMBL/GenBank/DDBJ databases">
        <authorList>
            <person name="Benchimol M."/>
            <person name="Almeida L.G."/>
            <person name="Vasconcelos A.T."/>
            <person name="Perreira-Neves A."/>
            <person name="Rosa I.A."/>
            <person name="Tasca T."/>
            <person name="Bogo M.R."/>
            <person name="de Souza W."/>
        </authorList>
    </citation>
    <scope>NUCLEOTIDE SEQUENCE [LARGE SCALE GENOMIC DNA]</scope>
    <source>
        <strain evidence="1">K</strain>
    </source>
</reference>
<dbReference type="AlphaFoldDB" id="A0A1J4JIB7"/>